<gene>
    <name evidence="2" type="ORF">SAMN05216212_0827</name>
</gene>
<evidence type="ECO:0000259" key="1">
    <source>
        <dbReference type="Pfam" id="PF01841"/>
    </source>
</evidence>
<sequence>MCQIGTLMQATLNNHRQQGSGPSALRGTSYLMHVLRGRYAPIFAQKAHKVSRPCCGREPSLVIEYMNKYLESTEYIDWKNPEILSQAKVLANGNGSLLEISRNCFEFVRDEIKHSWDYKLNPVTLRASDVLKHATGYCFAKSHLLAALLRANGIPAGLCYQRLTITDSPPFCLHGLNAVYLENFGWYRIDARGNKQGVAAEFFPPKEKLAFRIVAEGEADLPEIWSEPLPVVVQVLRQSKTYQEVADNLPDVELVAANKALQADG</sequence>
<reference evidence="3" key="1">
    <citation type="submission" date="2016-10" db="EMBL/GenBank/DDBJ databases">
        <authorList>
            <person name="Varghese N."/>
            <person name="Submissions S."/>
        </authorList>
    </citation>
    <scope>NUCLEOTIDE SEQUENCE [LARGE SCALE GENOMIC DNA]</scope>
    <source>
        <strain evidence="3">CGMCC 1.10658</strain>
    </source>
</reference>
<dbReference type="STRING" id="658219.SAMN05216212_0827"/>
<dbReference type="Pfam" id="PF01841">
    <property type="entry name" value="Transglut_core"/>
    <property type="match status" value="1"/>
</dbReference>
<evidence type="ECO:0000313" key="3">
    <source>
        <dbReference type="Proteomes" id="UP000199305"/>
    </source>
</evidence>
<dbReference type="InterPro" id="IPR002931">
    <property type="entry name" value="Transglutaminase-like"/>
</dbReference>
<dbReference type="SUPFAM" id="SSF54001">
    <property type="entry name" value="Cysteine proteinases"/>
    <property type="match status" value="1"/>
</dbReference>
<dbReference type="EMBL" id="FNFH01000002">
    <property type="protein sequence ID" value="SDJ80761.1"/>
    <property type="molecule type" value="Genomic_DNA"/>
</dbReference>
<evidence type="ECO:0000313" key="2">
    <source>
        <dbReference type="EMBL" id="SDJ80761.1"/>
    </source>
</evidence>
<keyword evidence="3" id="KW-1185">Reference proteome</keyword>
<dbReference type="PANTHER" id="PTHR33490">
    <property type="entry name" value="BLR5614 PROTEIN-RELATED"/>
    <property type="match status" value="1"/>
</dbReference>
<protein>
    <submittedName>
        <fullName evidence="2">Transglutaminase-like superfamily protein</fullName>
    </submittedName>
</protein>
<dbReference type="PANTHER" id="PTHR33490:SF3">
    <property type="entry name" value="CONSERVED INTEGRAL MEMBRANE PROTEIN"/>
    <property type="match status" value="1"/>
</dbReference>
<organism evidence="2 3">
    <name type="scientific">Microbulbifer yueqingensis</name>
    <dbReference type="NCBI Taxonomy" id="658219"/>
    <lineage>
        <taxon>Bacteria</taxon>
        <taxon>Pseudomonadati</taxon>
        <taxon>Pseudomonadota</taxon>
        <taxon>Gammaproteobacteria</taxon>
        <taxon>Cellvibrionales</taxon>
        <taxon>Microbulbiferaceae</taxon>
        <taxon>Microbulbifer</taxon>
    </lineage>
</organism>
<feature type="domain" description="Transglutaminase-like" evidence="1">
    <location>
        <begin position="98"/>
        <end position="191"/>
    </location>
</feature>
<dbReference type="Gene3D" id="3.10.620.30">
    <property type="match status" value="1"/>
</dbReference>
<dbReference type="AlphaFoldDB" id="A0A1G8WRE0"/>
<name>A0A1G8WRE0_9GAMM</name>
<proteinExistence type="predicted"/>
<dbReference type="Proteomes" id="UP000199305">
    <property type="component" value="Unassembled WGS sequence"/>
</dbReference>
<accession>A0A1G8WRE0</accession>
<dbReference type="InterPro" id="IPR038765">
    <property type="entry name" value="Papain-like_cys_pep_sf"/>
</dbReference>